<gene>
    <name evidence="4" type="primary">6</name>
    <name evidence="4" type="ORF">SEA_JOJO24_6</name>
</gene>
<dbReference type="RefSeq" id="YP_010842733.1">
    <property type="nucleotide sequence ID" value="NC_079145.1"/>
</dbReference>
<dbReference type="GO" id="GO:0044423">
    <property type="term" value="C:virion component"/>
    <property type="evidence" value="ECO:0007669"/>
    <property type="project" value="UniProtKB-KW"/>
</dbReference>
<dbReference type="GeneID" id="80559535"/>
<evidence type="ECO:0000256" key="1">
    <source>
        <dbReference type="ARBA" id="ARBA00004328"/>
    </source>
</evidence>
<dbReference type="InterPro" id="IPR024455">
    <property type="entry name" value="Phage_capsid"/>
</dbReference>
<evidence type="ECO:0000313" key="4">
    <source>
        <dbReference type="EMBL" id="QXO13103.1"/>
    </source>
</evidence>
<sequence>MPTATKVKELGDAMQAAIKTARDIAEKADAESREMTDAEAGDYKTAMSQSADLLTQFKSAKADYEVLSEAADFAKSIGPAAVEDVKAQQYNATRERVKALGLQVVESDAFKSLLAPFKDSGRIPEKARIQSDPIPVKSLIVGGSDTSAGAFVTPEQTGIVEMLGRKPLTIRDLISVRRTGSDVVEYVVQTSHTNAAAPVPEATSSAAPTAPGSAGALVLATGGGYKPEGAWAFERKSTSVKTIAEWVPATKRALADVAQMEGLINDELRADIAEAEENQILNGNGSGENLTGIMNTSGVQTQAFDTDIFVSTRKAITKARTIGRVAPNAVLLSPADMETVDLARDNDDRFYGAGPFAMGPRTLWGLPTIESESIVDGTALVGDFSKAVLWDREETTVTISDSHADFFIRNLVAVLAEERVAFGVTRPTAFVKTDVAA</sequence>
<dbReference type="InterPro" id="IPR054612">
    <property type="entry name" value="Phage_capsid-like_C"/>
</dbReference>
<proteinExistence type="predicted"/>
<feature type="domain" description="Phage capsid-like C-terminal" evidence="3">
    <location>
        <begin position="150"/>
        <end position="433"/>
    </location>
</feature>
<dbReference type="SUPFAM" id="SSF56563">
    <property type="entry name" value="Major capsid protein gp5"/>
    <property type="match status" value="1"/>
</dbReference>
<keyword evidence="2" id="KW-0946">Virion</keyword>
<dbReference type="EMBL" id="MZ209302">
    <property type="protein sequence ID" value="QXO13103.1"/>
    <property type="molecule type" value="Genomic_DNA"/>
</dbReference>
<comment type="subcellular location">
    <subcellularLocation>
        <location evidence="1">Virion</location>
    </subcellularLocation>
</comment>
<accession>A0AAE7VHP1</accession>
<evidence type="ECO:0000313" key="5">
    <source>
        <dbReference type="Proteomes" id="UP000828207"/>
    </source>
</evidence>
<dbReference type="Pfam" id="PF05065">
    <property type="entry name" value="Phage_capsid"/>
    <property type="match status" value="1"/>
</dbReference>
<organism evidence="4 5">
    <name type="scientific">Gordonia phage Jojo24</name>
    <dbReference type="NCBI Taxonomy" id="2859476"/>
    <lineage>
        <taxon>Viruses</taxon>
        <taxon>Duplodnaviria</taxon>
        <taxon>Heunggongvirae</taxon>
        <taxon>Uroviricota</taxon>
        <taxon>Caudoviricetes</taxon>
        <taxon>Santhisvirus</taxon>
        <taxon>Santhisvirus jojo24</taxon>
    </lineage>
</organism>
<reference evidence="4 5" key="1">
    <citation type="submission" date="2021-05" db="EMBL/GenBank/DDBJ databases">
        <authorList>
            <person name="Baker S."/>
            <person name="Berry C."/>
            <person name="Boyle S."/>
            <person name="Bradley W."/>
            <person name="Brown D."/>
            <person name="Doyle R."/>
            <person name="Edwards M."/>
            <person name="Filijan P."/>
            <person name="Harvey R."/>
            <person name="Hernandez-Ramos J."/>
            <person name="Huynh R."/>
            <person name="Keppelmann E."/>
            <person name="Mahoney J."/>
            <person name="Matthiesen J."/>
            <person name="Naquin D."/>
            <person name="Pearson A."/>
            <person name="Ramirez R.F."/>
            <person name="Rementeria N."/>
            <person name="Singleton Z."/>
            <person name="Smith K."/>
            <person name="Statley K."/>
            <person name="Thomas T."/>
            <person name="Trautner M."/>
            <person name="Vakili B."/>
            <person name="Austen M."/>
            <person name="Brown E."/>
            <person name="Edwards A."/>
            <person name="Garibay O.J."/>
            <person name="Goodwin S."/>
            <person name="Hlaing E."/>
            <person name="Hyndman S."/>
            <person name="Marchetti N."/>
            <person name="Marshall-Inman S."/>
            <person name="Mathis R."/>
            <person name="Medina L."/>
            <person name="Nicacio B."/>
            <person name="Park J."/>
            <person name="Sabanal H."/>
            <person name="Sheldon M."/>
            <person name="Solis K."/>
            <person name="Stargell G."/>
            <person name="Wardrop K."/>
            <person name="Yan S."/>
            <person name="Zamudio L."/>
            <person name="Schleif M.C."/>
            <person name="Hinz J.M."/>
            <person name="Davis W.B."/>
            <person name="Pollenz R.S."/>
            <person name="Garlena R.A."/>
            <person name="Russell D.A."/>
            <person name="Pope W.H."/>
            <person name="Jacobs-Sera D."/>
            <person name="Hatfull G.F."/>
        </authorList>
    </citation>
    <scope>NUCLEOTIDE SEQUENCE [LARGE SCALE GENOMIC DNA]</scope>
</reference>
<dbReference type="Proteomes" id="UP000828207">
    <property type="component" value="Segment"/>
</dbReference>
<dbReference type="Gene3D" id="3.30.2400.10">
    <property type="entry name" value="Major capsid protein gp5"/>
    <property type="match status" value="1"/>
</dbReference>
<dbReference type="KEGG" id="vg:80559535"/>
<dbReference type="Gene3D" id="3.30.2320.10">
    <property type="entry name" value="hypothetical protein PF0899 domain"/>
    <property type="match status" value="1"/>
</dbReference>
<evidence type="ECO:0000259" key="3">
    <source>
        <dbReference type="Pfam" id="PF05065"/>
    </source>
</evidence>
<name>A0AAE7VHP1_9CAUD</name>
<evidence type="ECO:0000256" key="2">
    <source>
        <dbReference type="ARBA" id="ARBA00022844"/>
    </source>
</evidence>
<protein>
    <submittedName>
        <fullName evidence="4">Major capsid protein</fullName>
    </submittedName>
</protein>
<dbReference type="NCBIfam" id="TIGR01554">
    <property type="entry name" value="major_cap_HK97"/>
    <property type="match status" value="1"/>
</dbReference>
<keyword evidence="5" id="KW-1185">Reference proteome</keyword>